<keyword evidence="7" id="KW-1185">Reference proteome</keyword>
<evidence type="ECO:0000313" key="7">
    <source>
        <dbReference type="Proteomes" id="UP001205311"/>
    </source>
</evidence>
<evidence type="ECO:0000313" key="6">
    <source>
        <dbReference type="EMBL" id="MCP2259072.1"/>
    </source>
</evidence>
<dbReference type="SUPFAM" id="SSF53850">
    <property type="entry name" value="Periplasmic binding protein-like II"/>
    <property type="match status" value="1"/>
</dbReference>
<evidence type="ECO:0000256" key="4">
    <source>
        <dbReference type="ARBA" id="ARBA00023163"/>
    </source>
</evidence>
<protein>
    <submittedName>
        <fullName evidence="6">DNA-binding transcriptional regulator, LysR family</fullName>
    </submittedName>
</protein>
<evidence type="ECO:0000256" key="2">
    <source>
        <dbReference type="ARBA" id="ARBA00023015"/>
    </source>
</evidence>
<dbReference type="InterPro" id="IPR036388">
    <property type="entry name" value="WH-like_DNA-bd_sf"/>
</dbReference>
<keyword evidence="3 6" id="KW-0238">DNA-binding</keyword>
<dbReference type="PROSITE" id="PS50931">
    <property type="entry name" value="HTH_LYSR"/>
    <property type="match status" value="1"/>
</dbReference>
<evidence type="ECO:0000256" key="3">
    <source>
        <dbReference type="ARBA" id="ARBA00023125"/>
    </source>
</evidence>
<reference evidence="6 7" key="1">
    <citation type="submission" date="2022-06" db="EMBL/GenBank/DDBJ databases">
        <title>Genomic Encyclopedia of Archaeal and Bacterial Type Strains, Phase II (KMG-II): from individual species to whole genera.</title>
        <authorList>
            <person name="Goeker M."/>
        </authorList>
    </citation>
    <scope>NUCLEOTIDE SEQUENCE [LARGE SCALE GENOMIC DNA]</scope>
    <source>
        <strain evidence="6 7">DSM 40477</strain>
    </source>
</reference>
<dbReference type="PANTHER" id="PTHR30346:SF29">
    <property type="entry name" value="LYSR SUBSTRATE-BINDING"/>
    <property type="match status" value="1"/>
</dbReference>
<gene>
    <name evidence="6" type="ORF">LX15_002773</name>
</gene>
<name>A0ABT1HUA5_STRSD</name>
<comment type="caution">
    <text evidence="6">The sequence shown here is derived from an EMBL/GenBank/DDBJ whole genome shotgun (WGS) entry which is preliminary data.</text>
</comment>
<comment type="similarity">
    <text evidence="1">Belongs to the LysR transcriptional regulatory family.</text>
</comment>
<dbReference type="GO" id="GO:0003677">
    <property type="term" value="F:DNA binding"/>
    <property type="evidence" value="ECO:0007669"/>
    <property type="project" value="UniProtKB-KW"/>
</dbReference>
<organism evidence="6 7">
    <name type="scientific">Streptoalloteichus tenebrarius (strain ATCC 17920 / DSM 40477 / JCM 4838 / CBS 697.72 / NBRC 16177 / NCIMB 11028 / NRRL B-12390 / A12253. 1 / ISP 5477)</name>
    <name type="common">Streptomyces tenebrarius</name>
    <dbReference type="NCBI Taxonomy" id="1933"/>
    <lineage>
        <taxon>Bacteria</taxon>
        <taxon>Bacillati</taxon>
        <taxon>Actinomycetota</taxon>
        <taxon>Actinomycetes</taxon>
        <taxon>Pseudonocardiales</taxon>
        <taxon>Pseudonocardiaceae</taxon>
        <taxon>Streptoalloteichus</taxon>
    </lineage>
</organism>
<dbReference type="Pfam" id="PF00126">
    <property type="entry name" value="HTH_1"/>
    <property type="match status" value="1"/>
</dbReference>
<dbReference type="InterPro" id="IPR036390">
    <property type="entry name" value="WH_DNA-bd_sf"/>
</dbReference>
<dbReference type="PANTHER" id="PTHR30346">
    <property type="entry name" value="TRANSCRIPTIONAL DUAL REGULATOR HCAR-RELATED"/>
    <property type="match status" value="1"/>
</dbReference>
<accession>A0ABT1HUA5</accession>
<dbReference type="Gene3D" id="1.10.10.10">
    <property type="entry name" value="Winged helix-like DNA-binding domain superfamily/Winged helix DNA-binding domain"/>
    <property type="match status" value="1"/>
</dbReference>
<dbReference type="InterPro" id="IPR005119">
    <property type="entry name" value="LysR_subst-bd"/>
</dbReference>
<dbReference type="Gene3D" id="3.40.190.10">
    <property type="entry name" value="Periplasmic binding protein-like II"/>
    <property type="match status" value="2"/>
</dbReference>
<dbReference type="CDD" id="cd08423">
    <property type="entry name" value="PBP2_LTTR_like_6"/>
    <property type="match status" value="1"/>
</dbReference>
<dbReference type="Pfam" id="PF03466">
    <property type="entry name" value="LysR_substrate"/>
    <property type="match status" value="1"/>
</dbReference>
<keyword evidence="4" id="KW-0804">Transcription</keyword>
<proteinExistence type="inferred from homology"/>
<feature type="domain" description="HTH lysR-type" evidence="5">
    <location>
        <begin position="2"/>
        <end position="59"/>
    </location>
</feature>
<dbReference type="EMBL" id="JAMTCP010000013">
    <property type="protein sequence ID" value="MCP2259072.1"/>
    <property type="molecule type" value="Genomic_DNA"/>
</dbReference>
<dbReference type="Proteomes" id="UP001205311">
    <property type="component" value="Unassembled WGS sequence"/>
</dbReference>
<sequence length="296" mass="31922">MIELGRLRALHALASYGTVTEAARVLCCTPSAVSQQLAKLERETRSHLVERDGRRLRLTDAGRVLADHAERVLDAVERAEVALETAQGEVVGEITVASFATACRALFPTVLPALARRHPGLRVRLLEVDPYPALEDLARGGVDLVVVHDWRGMRLRWPAGVAWRRLGEDVVDLVTPADHPLAQRTAVSTAELSGLDWLAQPPGTICHDLLFSLVDDPVVRCYGEYELQLALVAAGVGVAMVPRLARPSLPAGVVAVPLEPAPAREVAVAWRESSAGRPSVRAVADEVARAWSLLPA</sequence>
<dbReference type="RefSeq" id="WP_253669982.1">
    <property type="nucleotide sequence ID" value="NZ_JAMTCP010000013.1"/>
</dbReference>
<dbReference type="SUPFAM" id="SSF46785">
    <property type="entry name" value="Winged helix' DNA-binding domain"/>
    <property type="match status" value="1"/>
</dbReference>
<evidence type="ECO:0000256" key="1">
    <source>
        <dbReference type="ARBA" id="ARBA00009437"/>
    </source>
</evidence>
<dbReference type="InterPro" id="IPR000847">
    <property type="entry name" value="LysR_HTH_N"/>
</dbReference>
<keyword evidence="2" id="KW-0805">Transcription regulation</keyword>
<evidence type="ECO:0000259" key="5">
    <source>
        <dbReference type="PROSITE" id="PS50931"/>
    </source>
</evidence>